<evidence type="ECO:0000313" key="1">
    <source>
        <dbReference type="EMBL" id="SFV26116.1"/>
    </source>
</evidence>
<evidence type="ECO:0008006" key="3">
    <source>
        <dbReference type="Google" id="ProtNLM"/>
    </source>
</evidence>
<dbReference type="Proteomes" id="UP000199423">
    <property type="component" value="Unassembled WGS sequence"/>
</dbReference>
<organism evidence="1 2">
    <name type="scientific">Hyphomicrobium facile</name>
    <dbReference type="NCBI Taxonomy" id="51670"/>
    <lineage>
        <taxon>Bacteria</taxon>
        <taxon>Pseudomonadati</taxon>
        <taxon>Pseudomonadota</taxon>
        <taxon>Alphaproteobacteria</taxon>
        <taxon>Hyphomicrobiales</taxon>
        <taxon>Hyphomicrobiaceae</taxon>
        <taxon>Hyphomicrobium</taxon>
    </lineage>
</organism>
<accession>A0A1I7MUU4</accession>
<evidence type="ECO:0000313" key="2">
    <source>
        <dbReference type="Proteomes" id="UP000199423"/>
    </source>
</evidence>
<sequence length="750" mass="84384">MPDPTISAVQKPSNPQPFNVALDAWAYSIDAWQRSILFLDALEQRSSRYHEHAAKRAPHVLKFACELVIDGRTLSKPVNYALVRIVPSEEDKPDKRKRPFVVVDPRAGHGPGIGGFKPQSEIGVAMKAGHPCYFIGFLPEPVPDQTIEDIAQAEAVFIQHVINLHPEADGKPAVIGNCQAGWAVMMVAAERPELFGPIIIAGAPLSYWAGEPRQNPMRYTAGLLGGTWLTALLGDTGNGKFDGAWLVFNFENLNPANTLWAKHYNLYSKVDTETPRYLDFEQWWGGHVLLNAGEMQFIADELFVANKLTTGEIASSNGARIDLRNIRSPIVVFCSKADNITPPPQALDWILDLYDSVDDIRTHGQTIVYAVHESVGHLGIFVSGSVAKKEHDQFASNIDLIDTLPPGLYEAVMTPKNGDEAGAEFIGGDYLVRFEARTLDDIRALGSNSEEDDREFAAVARLSEINLGLYRTFMQPWMRAWANETTAEWMRRLHPLRMQYEFFSDSNPLLQPLLSNVEWIRENRQPVSKDNVLWQAQESFSEWFIDRLDAYRDLRDNTIEAWFHAFYGSPLLQALVGLKASDDKPRRRLDDGVAYRTLIAQKIDELKSRISDGGPREAIIRALLYIRMPDGVIDERGFNLLRRMREDTGKGVTLTTFKQIVRQQFLMLLLDERGAINAIPSMLARNPDLAFRMKGKLDRIIELVGVRSKPARERLAEIEAIFESDELQNLTRQHAAAAPTVQTVRSSKHH</sequence>
<name>A0A1I7MUU4_9HYPH</name>
<dbReference type="Gene3D" id="3.40.50.1820">
    <property type="entry name" value="alpha/beta hydrolase"/>
    <property type="match status" value="1"/>
</dbReference>
<dbReference type="AlphaFoldDB" id="A0A1I7MUU4"/>
<dbReference type="STRING" id="51670.SAMN04488557_0332"/>
<protein>
    <recommendedName>
        <fullName evidence="3">Poly(3-hydroxyalkanoate) synthetase</fullName>
    </recommendedName>
</protein>
<dbReference type="Pfam" id="PF11339">
    <property type="entry name" value="DUF3141"/>
    <property type="match status" value="1"/>
</dbReference>
<dbReference type="EMBL" id="FPCH01000001">
    <property type="protein sequence ID" value="SFV26116.1"/>
    <property type="molecule type" value="Genomic_DNA"/>
</dbReference>
<dbReference type="RefSeq" id="WP_092863299.1">
    <property type="nucleotide sequence ID" value="NZ_FPCH01000001.1"/>
</dbReference>
<dbReference type="SUPFAM" id="SSF53474">
    <property type="entry name" value="alpha/beta-Hydrolases"/>
    <property type="match status" value="1"/>
</dbReference>
<keyword evidence="2" id="KW-1185">Reference proteome</keyword>
<dbReference type="PANTHER" id="PTHR36837:SF2">
    <property type="entry name" value="POLY(3-HYDROXYALKANOATE) POLYMERASE SUBUNIT PHAC"/>
    <property type="match status" value="1"/>
</dbReference>
<dbReference type="InterPro" id="IPR051321">
    <property type="entry name" value="PHA/PHB_synthase"/>
</dbReference>
<dbReference type="PANTHER" id="PTHR36837">
    <property type="entry name" value="POLY(3-HYDROXYALKANOATE) POLYMERASE SUBUNIT PHAC"/>
    <property type="match status" value="1"/>
</dbReference>
<reference evidence="2" key="1">
    <citation type="submission" date="2016-10" db="EMBL/GenBank/DDBJ databases">
        <authorList>
            <person name="Varghese N."/>
            <person name="Submissions S."/>
        </authorList>
    </citation>
    <scope>NUCLEOTIDE SEQUENCE [LARGE SCALE GENOMIC DNA]</scope>
    <source>
        <strain evidence="2">DSM 1565</strain>
    </source>
</reference>
<dbReference type="InterPro" id="IPR024501">
    <property type="entry name" value="DUF3141"/>
</dbReference>
<proteinExistence type="predicted"/>
<dbReference type="InterPro" id="IPR029058">
    <property type="entry name" value="AB_hydrolase_fold"/>
</dbReference>
<dbReference type="OrthoDB" id="7231451at2"/>
<gene>
    <name evidence="1" type="ORF">SAMN04488557_0332</name>
</gene>